<gene>
    <name evidence="2" type="ORF">LX81_01137</name>
</gene>
<keyword evidence="3" id="KW-1185">Reference proteome</keyword>
<dbReference type="AlphaFoldDB" id="A0A2W7NG85"/>
<accession>A0A2W7NG85</accession>
<evidence type="ECO:0000313" key="2">
    <source>
        <dbReference type="EMBL" id="PZX18503.1"/>
    </source>
</evidence>
<sequence>MQWNAVRENWPAFVEPIMQRWPQTEEEDLLALEGDRERLSSYLAERHELTPQEADEQITAWLQGAVPADVVMDETRDNEQIHASAAHIGEGEDVYSDDRDFGDADTPERPIGRES</sequence>
<dbReference type="OrthoDB" id="7651547at2"/>
<reference evidence="2 3" key="1">
    <citation type="submission" date="2018-06" db="EMBL/GenBank/DDBJ databases">
        <title>Genomic Encyclopedia of Archaeal and Bacterial Type Strains, Phase II (KMG-II): from individual species to whole genera.</title>
        <authorList>
            <person name="Goeker M."/>
        </authorList>
    </citation>
    <scope>NUCLEOTIDE SEQUENCE [LARGE SCALE GENOMIC DNA]</scope>
    <source>
        <strain evidence="2 3">DSM 22009</strain>
    </source>
</reference>
<dbReference type="EMBL" id="QKZL01000003">
    <property type="protein sequence ID" value="PZX18503.1"/>
    <property type="molecule type" value="Genomic_DNA"/>
</dbReference>
<evidence type="ECO:0000313" key="3">
    <source>
        <dbReference type="Proteomes" id="UP000248916"/>
    </source>
</evidence>
<name>A0A2W7NG85_9RHOB</name>
<comment type="caution">
    <text evidence="2">The sequence shown here is derived from an EMBL/GenBank/DDBJ whole genome shotgun (WGS) entry which is preliminary data.</text>
</comment>
<organism evidence="2 3">
    <name type="scientific">Palleronia aestuarii</name>
    <dbReference type="NCBI Taxonomy" id="568105"/>
    <lineage>
        <taxon>Bacteria</taxon>
        <taxon>Pseudomonadati</taxon>
        <taxon>Pseudomonadota</taxon>
        <taxon>Alphaproteobacteria</taxon>
        <taxon>Rhodobacterales</taxon>
        <taxon>Roseobacteraceae</taxon>
        <taxon>Palleronia</taxon>
    </lineage>
</organism>
<feature type="region of interest" description="Disordered" evidence="1">
    <location>
        <begin position="80"/>
        <end position="115"/>
    </location>
</feature>
<dbReference type="SUPFAM" id="SSF69047">
    <property type="entry name" value="Hypothetical protein YjbJ"/>
    <property type="match status" value="1"/>
</dbReference>
<proteinExistence type="predicted"/>
<dbReference type="Proteomes" id="UP000248916">
    <property type="component" value="Unassembled WGS sequence"/>
</dbReference>
<evidence type="ECO:0000256" key="1">
    <source>
        <dbReference type="SAM" id="MobiDB-lite"/>
    </source>
</evidence>
<dbReference type="Gene3D" id="1.10.1470.10">
    <property type="entry name" value="YjbJ"/>
    <property type="match status" value="1"/>
</dbReference>
<dbReference type="InterPro" id="IPR036629">
    <property type="entry name" value="YjbJ_sf"/>
</dbReference>
<feature type="compositionally biased region" description="Basic and acidic residues" evidence="1">
    <location>
        <begin position="96"/>
        <end position="115"/>
    </location>
</feature>
<dbReference type="RefSeq" id="WP_111536302.1">
    <property type="nucleotide sequence ID" value="NZ_QKZL01000003.1"/>
</dbReference>
<protein>
    <submittedName>
        <fullName evidence="2">Uncharacterized protein</fullName>
    </submittedName>
</protein>